<dbReference type="PANTHER" id="PTHR13647:SF4">
    <property type="entry name" value="INSULIN-LIKE PEPTIDE 1-RELATED"/>
    <property type="match status" value="1"/>
</dbReference>
<keyword evidence="4 7" id="KW-0732">Signal</keyword>
<evidence type="ECO:0000256" key="3">
    <source>
        <dbReference type="ARBA" id="ARBA00022685"/>
    </source>
</evidence>
<evidence type="ECO:0000256" key="1">
    <source>
        <dbReference type="ARBA" id="ARBA00009034"/>
    </source>
</evidence>
<comment type="similarity">
    <text evidence="1 6">Belongs to the insulin family.</text>
</comment>
<dbReference type="SUPFAM" id="SSF56994">
    <property type="entry name" value="Insulin-like"/>
    <property type="match status" value="1"/>
</dbReference>
<dbReference type="RefSeq" id="XP_013772158.1">
    <property type="nucleotide sequence ID" value="XM_013916704.2"/>
</dbReference>
<protein>
    <submittedName>
        <fullName evidence="10">Insulin-1-like</fullName>
    </submittedName>
</protein>
<dbReference type="InterPro" id="IPR016179">
    <property type="entry name" value="Insulin-like"/>
</dbReference>
<evidence type="ECO:0000313" key="10">
    <source>
        <dbReference type="RefSeq" id="XP_013772158.1"/>
    </source>
</evidence>
<dbReference type="PROSITE" id="PS00262">
    <property type="entry name" value="INSULIN"/>
    <property type="match status" value="1"/>
</dbReference>
<evidence type="ECO:0000256" key="4">
    <source>
        <dbReference type="ARBA" id="ARBA00022729"/>
    </source>
</evidence>
<dbReference type="Pfam" id="PF00049">
    <property type="entry name" value="Insulin"/>
    <property type="match status" value="1"/>
</dbReference>
<comment type="subunit">
    <text evidence="2">Heterodimer of a B chain and an A chain linked by two disulfide bonds.</text>
</comment>
<dbReference type="GeneID" id="106457310"/>
<dbReference type="Proteomes" id="UP000694941">
    <property type="component" value="Unplaced"/>
</dbReference>
<reference evidence="10" key="1">
    <citation type="submission" date="2025-08" db="UniProtKB">
        <authorList>
            <consortium name="RefSeq"/>
        </authorList>
    </citation>
    <scope>IDENTIFICATION</scope>
    <source>
        <tissue evidence="10">Muscle</tissue>
    </source>
</reference>
<keyword evidence="5" id="KW-1015">Disulfide bond</keyword>
<evidence type="ECO:0000256" key="7">
    <source>
        <dbReference type="SAM" id="SignalP"/>
    </source>
</evidence>
<feature type="signal peptide" evidence="7">
    <location>
        <begin position="1"/>
        <end position="22"/>
    </location>
</feature>
<keyword evidence="9" id="KW-1185">Reference proteome</keyword>
<proteinExistence type="inferred from homology"/>
<name>A0ABM1B0A5_LIMPO</name>
<dbReference type="SMART" id="SM00078">
    <property type="entry name" value="IlGF"/>
    <property type="match status" value="1"/>
</dbReference>
<dbReference type="InterPro" id="IPR022352">
    <property type="entry name" value="Ins/IGF/rlx"/>
</dbReference>
<evidence type="ECO:0000256" key="6">
    <source>
        <dbReference type="RuleBase" id="RU000406"/>
    </source>
</evidence>
<keyword evidence="3" id="KW-0165">Cleavage on pair of basic residues</keyword>
<evidence type="ECO:0000256" key="2">
    <source>
        <dbReference type="ARBA" id="ARBA00011207"/>
    </source>
</evidence>
<keyword evidence="6" id="KW-0964">Secreted</keyword>
<dbReference type="PRINTS" id="PR00276">
    <property type="entry name" value="INSULINFAMLY"/>
</dbReference>
<evidence type="ECO:0000259" key="8">
    <source>
        <dbReference type="SMART" id="SM00078"/>
    </source>
</evidence>
<sequence>MRITILMLSVCIWVAITSLVMALPSQHMIQTRSQKLCGPELAQALSIVCGGFYYFPQKRPDSEFFNNELTTVPWWRMVKDLQTPTDGGYLDTKMAMSMFRKRDSLARQTRGVSDECCTKSCTINELMSYCGSSGKK</sequence>
<feature type="domain" description="Insulin-like" evidence="8">
    <location>
        <begin position="34"/>
        <end position="130"/>
    </location>
</feature>
<comment type="subcellular location">
    <subcellularLocation>
        <location evidence="6">Secreted</location>
    </subcellularLocation>
</comment>
<evidence type="ECO:0000256" key="5">
    <source>
        <dbReference type="ARBA" id="ARBA00023157"/>
    </source>
</evidence>
<organism evidence="9 10">
    <name type="scientific">Limulus polyphemus</name>
    <name type="common">Atlantic horseshoe crab</name>
    <dbReference type="NCBI Taxonomy" id="6850"/>
    <lineage>
        <taxon>Eukaryota</taxon>
        <taxon>Metazoa</taxon>
        <taxon>Ecdysozoa</taxon>
        <taxon>Arthropoda</taxon>
        <taxon>Chelicerata</taxon>
        <taxon>Merostomata</taxon>
        <taxon>Xiphosura</taxon>
        <taxon>Limulidae</taxon>
        <taxon>Limulus</taxon>
    </lineage>
</organism>
<feature type="chain" id="PRO_5046885204" evidence="7">
    <location>
        <begin position="23"/>
        <end position="136"/>
    </location>
</feature>
<accession>A0ABM1B0A5</accession>
<dbReference type="InterPro" id="IPR036438">
    <property type="entry name" value="Insulin-like_sf"/>
</dbReference>
<gene>
    <name evidence="10" type="primary">LOC106457310</name>
</gene>
<dbReference type="Gene3D" id="1.10.100.10">
    <property type="entry name" value="Insulin-like"/>
    <property type="match status" value="1"/>
</dbReference>
<dbReference type="PANTHER" id="PTHR13647">
    <property type="entry name" value="INSULIN-LIKE PEPTIDE 2-RELATED"/>
    <property type="match status" value="1"/>
</dbReference>
<dbReference type="InterPro" id="IPR022353">
    <property type="entry name" value="Insulin_CS"/>
</dbReference>
<evidence type="ECO:0000313" key="9">
    <source>
        <dbReference type="Proteomes" id="UP000694941"/>
    </source>
</evidence>